<sequence length="538" mass="54956">MSALSNLLNGLSVRTKILTVGAVGLIGALLLAALNFWSLSGMNRVANEIGEAYTVEMASAAIKADAYDAKRQQNRYIIDGFATDGGNTIAESRAKFDAVVQATDAHLAGFPQPATQEGQQHLAALTQSWEAFKTSDAQAWAAVSQNSTAGLNRAREIALGESTQHAEAMAASSDALVETAAQRVKLAEADQTSTTTSTTIIIIVTLLAVLAALTAAALFIARRIVAGVSAVRETLQAMGRGNLTVPVHVDSHDEVGQMAESAEETRLAIAALLSQVSQVSTTVAASSEELSANAAQTGASTEGSARSLGNISTSAEEVSRNVQTVAAGTEEMTASIREIAQSASNAATVAGQAVHVADRTNTTVAKLGESSAQIGEVVKAITSIAEQTNLLALNATIEAARAGEAGKGFAVVANEVKDLAQETGKATEDIGRRVEAIQLDTEAAVQAISEIATIIAQINDTQSAIASAVEEQTATTNEMSRSVGEAATGSGSIASSVRSVASAAAEVNAGSASAAVAASELAQNASQLQSLIGRFTYA</sequence>
<dbReference type="CDD" id="cd06225">
    <property type="entry name" value="HAMP"/>
    <property type="match status" value="1"/>
</dbReference>
<evidence type="ECO:0000256" key="6">
    <source>
        <dbReference type="SAM" id="Phobius"/>
    </source>
</evidence>
<comment type="similarity">
    <text evidence="4">Belongs to the methyl-accepting chemotaxis (MCP) protein family.</text>
</comment>
<protein>
    <submittedName>
        <fullName evidence="9">Putative methyl-accepting chemotaxis protein</fullName>
    </submittedName>
</protein>
<feature type="domain" description="Methyl-accepting transducer" evidence="7">
    <location>
        <begin position="279"/>
        <end position="508"/>
    </location>
</feature>
<evidence type="ECO:0000256" key="1">
    <source>
        <dbReference type="ARBA" id="ARBA00022692"/>
    </source>
</evidence>
<dbReference type="InterPro" id="IPR004089">
    <property type="entry name" value="MCPsignal_dom"/>
</dbReference>
<keyword evidence="2 6" id="KW-1133">Transmembrane helix</keyword>
<dbReference type="SUPFAM" id="SSF58104">
    <property type="entry name" value="Methyl-accepting chemotaxis protein (MCP) signaling domain"/>
    <property type="match status" value="1"/>
</dbReference>
<keyword evidence="10" id="KW-1185">Reference proteome</keyword>
<evidence type="ECO:0000256" key="2">
    <source>
        <dbReference type="ARBA" id="ARBA00022989"/>
    </source>
</evidence>
<dbReference type="eggNOG" id="COG0840">
    <property type="taxonomic scope" value="Bacteria"/>
</dbReference>
<reference evidence="9 10" key="1">
    <citation type="submission" date="2012-08" db="EMBL/GenBank/DDBJ databases">
        <title>Whole genome shotgun sequence of Kineosphaera limosa NBRC 100340.</title>
        <authorList>
            <person name="Yoshida I."/>
            <person name="Isaki S."/>
            <person name="Hosoyama A."/>
            <person name="Tsuchikane K."/>
            <person name="Katsumata H."/>
            <person name="Ando Y."/>
            <person name="Ohji S."/>
            <person name="Hamada M."/>
            <person name="Tamura T."/>
            <person name="Yamazoe A."/>
            <person name="Yamazaki S."/>
            <person name="Fujita N."/>
        </authorList>
    </citation>
    <scope>NUCLEOTIDE SEQUENCE [LARGE SCALE GENOMIC DNA]</scope>
    <source>
        <strain evidence="9 10">NBRC 100340</strain>
    </source>
</reference>
<dbReference type="Pfam" id="PF00015">
    <property type="entry name" value="MCPsignal"/>
    <property type="match status" value="1"/>
</dbReference>
<feature type="domain" description="HAMP" evidence="8">
    <location>
        <begin position="222"/>
        <end position="274"/>
    </location>
</feature>
<proteinExistence type="inferred from homology"/>
<dbReference type="GO" id="GO:0007165">
    <property type="term" value="P:signal transduction"/>
    <property type="evidence" value="ECO:0007669"/>
    <property type="project" value="UniProtKB-KW"/>
</dbReference>
<evidence type="ECO:0000256" key="5">
    <source>
        <dbReference type="PROSITE-ProRule" id="PRU00284"/>
    </source>
</evidence>
<dbReference type="InterPro" id="IPR024478">
    <property type="entry name" value="HlyB_4HB_MCP"/>
</dbReference>
<dbReference type="Pfam" id="PF12729">
    <property type="entry name" value="4HB_MCP_1"/>
    <property type="match status" value="1"/>
</dbReference>
<keyword evidence="1 6" id="KW-0812">Transmembrane</keyword>
<evidence type="ECO:0000313" key="10">
    <source>
        <dbReference type="Proteomes" id="UP000008366"/>
    </source>
</evidence>
<dbReference type="PROSITE" id="PS50885">
    <property type="entry name" value="HAMP"/>
    <property type="match status" value="1"/>
</dbReference>
<name>K6WUW5_9MICO</name>
<evidence type="ECO:0000256" key="3">
    <source>
        <dbReference type="ARBA" id="ARBA00023224"/>
    </source>
</evidence>
<accession>K6WUW5</accession>
<dbReference type="AlphaFoldDB" id="K6WUW5"/>
<gene>
    <name evidence="9" type="ORF">KILIM_076_00260</name>
</gene>
<dbReference type="SMART" id="SM00283">
    <property type="entry name" value="MA"/>
    <property type="match status" value="1"/>
</dbReference>
<dbReference type="PANTHER" id="PTHR32089">
    <property type="entry name" value="METHYL-ACCEPTING CHEMOTAXIS PROTEIN MCPB"/>
    <property type="match status" value="1"/>
</dbReference>
<dbReference type="PROSITE" id="PS50111">
    <property type="entry name" value="CHEMOTAXIS_TRANSDUC_2"/>
    <property type="match status" value="1"/>
</dbReference>
<feature type="transmembrane region" description="Helical" evidence="6">
    <location>
        <begin position="17"/>
        <end position="37"/>
    </location>
</feature>
<dbReference type="SMART" id="SM00304">
    <property type="entry name" value="HAMP"/>
    <property type="match status" value="1"/>
</dbReference>
<evidence type="ECO:0000256" key="4">
    <source>
        <dbReference type="ARBA" id="ARBA00029447"/>
    </source>
</evidence>
<dbReference type="InterPro" id="IPR003660">
    <property type="entry name" value="HAMP_dom"/>
</dbReference>
<evidence type="ECO:0000259" key="8">
    <source>
        <dbReference type="PROSITE" id="PS50885"/>
    </source>
</evidence>
<dbReference type="Gene3D" id="1.10.287.950">
    <property type="entry name" value="Methyl-accepting chemotaxis protein"/>
    <property type="match status" value="1"/>
</dbReference>
<evidence type="ECO:0000259" key="7">
    <source>
        <dbReference type="PROSITE" id="PS50111"/>
    </source>
</evidence>
<dbReference type="RefSeq" id="WP_006594173.1">
    <property type="nucleotide sequence ID" value="NZ_BAHD01000076.1"/>
</dbReference>
<dbReference type="Proteomes" id="UP000008366">
    <property type="component" value="Unassembled WGS sequence"/>
</dbReference>
<dbReference type="EMBL" id="BAHD01000076">
    <property type="protein sequence ID" value="GAB97641.1"/>
    <property type="molecule type" value="Genomic_DNA"/>
</dbReference>
<dbReference type="PANTHER" id="PTHR32089:SF112">
    <property type="entry name" value="LYSOZYME-LIKE PROTEIN-RELATED"/>
    <property type="match status" value="1"/>
</dbReference>
<keyword evidence="6" id="KW-0472">Membrane</keyword>
<dbReference type="Pfam" id="PF00672">
    <property type="entry name" value="HAMP"/>
    <property type="match status" value="1"/>
</dbReference>
<dbReference type="STRING" id="1184609.KILIM_076_00260"/>
<evidence type="ECO:0000313" key="9">
    <source>
        <dbReference type="EMBL" id="GAB97641.1"/>
    </source>
</evidence>
<keyword evidence="3 5" id="KW-0807">Transducer</keyword>
<dbReference type="GO" id="GO:0016020">
    <property type="term" value="C:membrane"/>
    <property type="evidence" value="ECO:0007669"/>
    <property type="project" value="InterPro"/>
</dbReference>
<organism evidence="9 10">
    <name type="scientific">Kineosphaera limosa NBRC 100340</name>
    <dbReference type="NCBI Taxonomy" id="1184609"/>
    <lineage>
        <taxon>Bacteria</taxon>
        <taxon>Bacillati</taxon>
        <taxon>Actinomycetota</taxon>
        <taxon>Actinomycetes</taxon>
        <taxon>Micrococcales</taxon>
        <taxon>Dermatophilaceae</taxon>
        <taxon>Kineosphaera</taxon>
    </lineage>
</organism>
<comment type="caution">
    <text evidence="9">The sequence shown here is derived from an EMBL/GenBank/DDBJ whole genome shotgun (WGS) entry which is preliminary data.</text>
</comment>
<feature type="transmembrane region" description="Helical" evidence="6">
    <location>
        <begin position="200"/>
        <end position="221"/>
    </location>
</feature>